<organism evidence="1 2">
    <name type="scientific">Desulfocucumis palustris</name>
    <dbReference type="NCBI Taxonomy" id="1898651"/>
    <lineage>
        <taxon>Bacteria</taxon>
        <taxon>Bacillati</taxon>
        <taxon>Bacillota</taxon>
        <taxon>Clostridia</taxon>
        <taxon>Eubacteriales</taxon>
        <taxon>Desulfocucumaceae</taxon>
        <taxon>Desulfocucumis</taxon>
    </lineage>
</organism>
<dbReference type="AlphaFoldDB" id="A0A2L2XDV5"/>
<keyword evidence="2" id="KW-1185">Reference proteome</keyword>
<accession>A0A2L2XDV5</accession>
<sequence>MGKAGFFILLNFPGEWLTKNKQKHKMFKVKQSICGNVCPAELFWPVLECFCLKSSKTDIGDKG</sequence>
<dbReference type="Proteomes" id="UP000239549">
    <property type="component" value="Unassembled WGS sequence"/>
</dbReference>
<proteinExistence type="predicted"/>
<evidence type="ECO:0000313" key="1">
    <source>
        <dbReference type="EMBL" id="GBF34405.1"/>
    </source>
</evidence>
<reference evidence="2" key="1">
    <citation type="submission" date="2018-02" db="EMBL/GenBank/DDBJ databases">
        <title>Genome sequence of Desulfocucumis palustris strain NAW-5.</title>
        <authorList>
            <person name="Watanabe M."/>
            <person name="Kojima H."/>
            <person name="Fukui M."/>
        </authorList>
    </citation>
    <scope>NUCLEOTIDE SEQUENCE [LARGE SCALE GENOMIC DNA]</scope>
    <source>
        <strain evidence="2">NAW-5</strain>
    </source>
</reference>
<comment type="caution">
    <text evidence="1">The sequence shown here is derived from an EMBL/GenBank/DDBJ whole genome shotgun (WGS) entry which is preliminary data.</text>
</comment>
<name>A0A2L2XDV5_9FIRM</name>
<evidence type="ECO:0000313" key="2">
    <source>
        <dbReference type="Proteomes" id="UP000239549"/>
    </source>
</evidence>
<protein>
    <submittedName>
        <fullName evidence="1">Uncharacterized protein</fullName>
    </submittedName>
</protein>
<dbReference type="EMBL" id="BFAV01000140">
    <property type="protein sequence ID" value="GBF34405.1"/>
    <property type="molecule type" value="Genomic_DNA"/>
</dbReference>
<gene>
    <name evidence="1" type="ORF">DCCM_3518</name>
</gene>